<feature type="transmembrane region" description="Helical" evidence="8">
    <location>
        <begin position="383"/>
        <end position="405"/>
    </location>
</feature>
<dbReference type="GO" id="GO:0022857">
    <property type="term" value="F:transmembrane transporter activity"/>
    <property type="evidence" value="ECO:0007669"/>
    <property type="project" value="InterPro"/>
</dbReference>
<organism evidence="9 10">
    <name type="scientific">Oldenlandia corymbosa var. corymbosa</name>
    <dbReference type="NCBI Taxonomy" id="529605"/>
    <lineage>
        <taxon>Eukaryota</taxon>
        <taxon>Viridiplantae</taxon>
        <taxon>Streptophyta</taxon>
        <taxon>Embryophyta</taxon>
        <taxon>Tracheophyta</taxon>
        <taxon>Spermatophyta</taxon>
        <taxon>Magnoliopsida</taxon>
        <taxon>eudicotyledons</taxon>
        <taxon>Gunneridae</taxon>
        <taxon>Pentapetalae</taxon>
        <taxon>asterids</taxon>
        <taxon>lamiids</taxon>
        <taxon>Gentianales</taxon>
        <taxon>Rubiaceae</taxon>
        <taxon>Rubioideae</taxon>
        <taxon>Spermacoceae</taxon>
        <taxon>Hedyotis-Oldenlandia complex</taxon>
        <taxon>Oldenlandia</taxon>
    </lineage>
</organism>
<keyword evidence="4 8" id="KW-1133">Transmembrane helix</keyword>
<dbReference type="Proteomes" id="UP001161247">
    <property type="component" value="Chromosome 7"/>
</dbReference>
<accession>A0AAV1DYP6</accession>
<feature type="transmembrane region" description="Helical" evidence="8">
    <location>
        <begin position="346"/>
        <end position="371"/>
    </location>
</feature>
<dbReference type="AlphaFoldDB" id="A0AAV1DYP6"/>
<feature type="transmembrane region" description="Helical" evidence="8">
    <location>
        <begin position="77"/>
        <end position="97"/>
    </location>
</feature>
<comment type="similarity">
    <text evidence="6">Belongs to the major facilitator superfamily. Phosphate:H(+) symporter (TC 2.A.1.9) family.</text>
</comment>
<feature type="transmembrane region" description="Helical" evidence="8">
    <location>
        <begin position="268"/>
        <end position="288"/>
    </location>
</feature>
<evidence type="ECO:0000256" key="7">
    <source>
        <dbReference type="SAM" id="MobiDB-lite"/>
    </source>
</evidence>
<dbReference type="SUPFAM" id="SSF103473">
    <property type="entry name" value="MFS general substrate transporter"/>
    <property type="match status" value="1"/>
</dbReference>
<keyword evidence="5 8" id="KW-0472">Membrane</keyword>
<comment type="subcellular location">
    <subcellularLocation>
        <location evidence="1">Membrane</location>
        <topology evidence="1">Multi-pass membrane protein</topology>
    </subcellularLocation>
</comment>
<dbReference type="GO" id="GO:0016020">
    <property type="term" value="C:membrane"/>
    <property type="evidence" value="ECO:0007669"/>
    <property type="project" value="UniProtKB-SubCell"/>
</dbReference>
<keyword evidence="10" id="KW-1185">Reference proteome</keyword>
<name>A0AAV1DYP6_OLDCO</name>
<dbReference type="PANTHER" id="PTHR11654">
    <property type="entry name" value="OLIGOPEPTIDE TRANSPORTER-RELATED"/>
    <property type="match status" value="1"/>
</dbReference>
<sequence>MGTITLTAAIPKLRPPPCHEPSICEEPHKWQLGVLFTGLALLAIGAGGIRPCNIAFGADQFNTRTEKGKAHLESFFNWWYFSFTVALLIALTGVVYIQTNISWVIGFAIPTACLTFSIIIFLIGRHTYIMKKPQGSIFIDMVKVINASIRKSKVNLREGNHSFYNIPPKDEQLESQMSQFVMKDRFKCLDKAAVIISSSELDSDGMALNSWRLCSLQQVEQLKCLVGILPVWFSAIGCFVVIDQQNTFGILQAIQMNESVGNFKIPPAWMGITSMIALSLWIFIYQRLYLPKSRKIMKKDTRIQMKEKIRIGIVMSFLCMVAAGLVEKKRRERALRHGTLVSPLSIGYLLPQFVLSGLTEAFAAVAIMEFFTVRMPESMRSVAGAVFFLSLSCASYLSSLIVNIIHSATSRSGKSPWLGGHDLNKNRLDYYYYMIATLGAVNFLYYSFFASKYVSSPRVASNTTAAEENLHSGSRIISNEPNTRDVEKGLETRNS</sequence>
<keyword evidence="3 8" id="KW-0812">Transmembrane</keyword>
<reference evidence="9" key="1">
    <citation type="submission" date="2023-03" db="EMBL/GenBank/DDBJ databases">
        <authorList>
            <person name="Julca I."/>
        </authorList>
    </citation>
    <scope>NUCLEOTIDE SEQUENCE</scope>
</reference>
<dbReference type="EMBL" id="OX459124">
    <property type="protein sequence ID" value="CAI9112321.1"/>
    <property type="molecule type" value="Genomic_DNA"/>
</dbReference>
<evidence type="ECO:0000256" key="8">
    <source>
        <dbReference type="SAM" id="Phobius"/>
    </source>
</evidence>
<feature type="transmembrane region" description="Helical" evidence="8">
    <location>
        <begin position="430"/>
        <end position="448"/>
    </location>
</feature>
<gene>
    <name evidence="9" type="ORF">OLC1_LOCUS19540</name>
</gene>
<evidence type="ECO:0000313" key="9">
    <source>
        <dbReference type="EMBL" id="CAI9112321.1"/>
    </source>
</evidence>
<feature type="transmembrane region" description="Helical" evidence="8">
    <location>
        <begin position="35"/>
        <end position="56"/>
    </location>
</feature>
<evidence type="ECO:0000256" key="4">
    <source>
        <dbReference type="ARBA" id="ARBA00022989"/>
    </source>
</evidence>
<comment type="similarity">
    <text evidence="2">Belongs to the major facilitator superfamily. Proton-dependent oligopeptide transporter (POT/PTR) (TC 2.A.17) family.</text>
</comment>
<dbReference type="Pfam" id="PF00854">
    <property type="entry name" value="PTR2"/>
    <property type="match status" value="1"/>
</dbReference>
<evidence type="ECO:0000256" key="2">
    <source>
        <dbReference type="ARBA" id="ARBA00005982"/>
    </source>
</evidence>
<feature type="compositionally biased region" description="Basic and acidic residues" evidence="7">
    <location>
        <begin position="482"/>
        <end position="495"/>
    </location>
</feature>
<dbReference type="Gene3D" id="1.20.1250.20">
    <property type="entry name" value="MFS general substrate transporter like domains"/>
    <property type="match status" value="1"/>
</dbReference>
<evidence type="ECO:0000313" key="10">
    <source>
        <dbReference type="Proteomes" id="UP001161247"/>
    </source>
</evidence>
<dbReference type="InterPro" id="IPR000109">
    <property type="entry name" value="POT_fam"/>
</dbReference>
<feature type="transmembrane region" description="Helical" evidence="8">
    <location>
        <begin position="103"/>
        <end position="124"/>
    </location>
</feature>
<evidence type="ECO:0000256" key="6">
    <source>
        <dbReference type="ARBA" id="ARBA00044504"/>
    </source>
</evidence>
<protein>
    <submittedName>
        <fullName evidence="9">OLC1v1012758C1</fullName>
    </submittedName>
</protein>
<feature type="transmembrane region" description="Helical" evidence="8">
    <location>
        <begin position="222"/>
        <end position="242"/>
    </location>
</feature>
<feature type="transmembrane region" description="Helical" evidence="8">
    <location>
        <begin position="309"/>
        <end position="326"/>
    </location>
</feature>
<evidence type="ECO:0000256" key="3">
    <source>
        <dbReference type="ARBA" id="ARBA00022692"/>
    </source>
</evidence>
<evidence type="ECO:0000256" key="5">
    <source>
        <dbReference type="ARBA" id="ARBA00023136"/>
    </source>
</evidence>
<feature type="compositionally biased region" description="Polar residues" evidence="7">
    <location>
        <begin position="471"/>
        <end position="481"/>
    </location>
</feature>
<evidence type="ECO:0000256" key="1">
    <source>
        <dbReference type="ARBA" id="ARBA00004141"/>
    </source>
</evidence>
<proteinExistence type="inferred from homology"/>
<dbReference type="InterPro" id="IPR036259">
    <property type="entry name" value="MFS_trans_sf"/>
</dbReference>
<feature type="region of interest" description="Disordered" evidence="7">
    <location>
        <begin position="471"/>
        <end position="495"/>
    </location>
</feature>